<organism evidence="3">
    <name type="scientific">Echinostoma caproni</name>
    <dbReference type="NCBI Taxonomy" id="27848"/>
    <lineage>
        <taxon>Eukaryota</taxon>
        <taxon>Metazoa</taxon>
        <taxon>Spiralia</taxon>
        <taxon>Lophotrochozoa</taxon>
        <taxon>Platyhelminthes</taxon>
        <taxon>Trematoda</taxon>
        <taxon>Digenea</taxon>
        <taxon>Plagiorchiida</taxon>
        <taxon>Echinostomata</taxon>
        <taxon>Echinostomatoidea</taxon>
        <taxon>Echinostomatidae</taxon>
        <taxon>Echinostoma</taxon>
    </lineage>
</organism>
<accession>A0A183B0Z1</accession>
<evidence type="ECO:0000313" key="2">
    <source>
        <dbReference type="Proteomes" id="UP000272942"/>
    </source>
</evidence>
<reference evidence="3" key="1">
    <citation type="submission" date="2016-06" db="UniProtKB">
        <authorList>
            <consortium name="WormBaseParasite"/>
        </authorList>
    </citation>
    <scope>IDENTIFICATION</scope>
</reference>
<keyword evidence="2" id="KW-1185">Reference proteome</keyword>
<dbReference type="AlphaFoldDB" id="A0A183B0Z1"/>
<sequence length="72" mass="8146">MRKWVHTDSELRRLEATERLLAVGRGVKSRDQGVLRGGPLHLLRASSSRVQHCPCTALEKRSEGRQQTMLPV</sequence>
<dbReference type="EMBL" id="UZAN01053792">
    <property type="protein sequence ID" value="VDP90148.1"/>
    <property type="molecule type" value="Genomic_DNA"/>
</dbReference>
<gene>
    <name evidence="1" type="ORF">ECPE_LOCUS12876</name>
</gene>
<protein>
    <submittedName>
        <fullName evidence="3">Transposase</fullName>
    </submittedName>
</protein>
<dbReference type="Proteomes" id="UP000272942">
    <property type="component" value="Unassembled WGS sequence"/>
</dbReference>
<dbReference type="WBParaSite" id="ECPE_0001291401-mRNA-1">
    <property type="protein sequence ID" value="ECPE_0001291401-mRNA-1"/>
    <property type="gene ID" value="ECPE_0001291401"/>
</dbReference>
<evidence type="ECO:0000313" key="1">
    <source>
        <dbReference type="EMBL" id="VDP90148.1"/>
    </source>
</evidence>
<reference evidence="1 2" key="2">
    <citation type="submission" date="2018-11" db="EMBL/GenBank/DDBJ databases">
        <authorList>
            <consortium name="Pathogen Informatics"/>
        </authorList>
    </citation>
    <scope>NUCLEOTIDE SEQUENCE [LARGE SCALE GENOMIC DNA]</scope>
    <source>
        <strain evidence="1 2">Egypt</strain>
    </source>
</reference>
<name>A0A183B0Z1_9TREM</name>
<evidence type="ECO:0000313" key="3">
    <source>
        <dbReference type="WBParaSite" id="ECPE_0001291401-mRNA-1"/>
    </source>
</evidence>
<proteinExistence type="predicted"/>